<keyword evidence="1" id="KW-0472">Membrane</keyword>
<dbReference type="EMBL" id="PIPW01000001">
    <property type="protein sequence ID" value="RUO54735.1"/>
    <property type="molecule type" value="Genomic_DNA"/>
</dbReference>
<accession>A0A432Y1B1</accession>
<proteinExistence type="predicted"/>
<dbReference type="Proteomes" id="UP000287198">
    <property type="component" value="Unassembled WGS sequence"/>
</dbReference>
<dbReference type="RefSeq" id="WP_126762378.1">
    <property type="nucleotide sequence ID" value="NZ_JBHLTZ010000004.1"/>
</dbReference>
<sequence length="131" mass="15161">MKAAKHQSELTAAERALQERLKDYAEPIQPVTWQEISARQQATIVDQTPRRRWPLWLAPVAAAAAVAWLWVLQPQQITQPTVYDTPMLLASNYSLDALDRQLQQAYIQNADEARINELWQQRERLTAQEIQ</sequence>
<dbReference type="AlphaFoldDB" id="A0A432Y1B1"/>
<reference evidence="3" key="1">
    <citation type="journal article" date="2018" name="Front. Microbiol.">
        <title>Genome-Based Analysis Reveals the Taxonomy and Diversity of the Family Idiomarinaceae.</title>
        <authorList>
            <person name="Liu Y."/>
            <person name="Lai Q."/>
            <person name="Shao Z."/>
        </authorList>
    </citation>
    <scope>NUCLEOTIDE SEQUENCE [LARGE SCALE GENOMIC DNA]</scope>
    <source>
        <strain evidence="3">BH195</strain>
    </source>
</reference>
<keyword evidence="3" id="KW-1185">Reference proteome</keyword>
<keyword evidence="1" id="KW-1133">Transmembrane helix</keyword>
<evidence type="ECO:0000256" key="1">
    <source>
        <dbReference type="SAM" id="Phobius"/>
    </source>
</evidence>
<dbReference type="OrthoDB" id="6241286at2"/>
<evidence type="ECO:0000313" key="3">
    <source>
        <dbReference type="Proteomes" id="UP000287198"/>
    </source>
</evidence>
<protein>
    <submittedName>
        <fullName evidence="2">Uncharacterized protein</fullName>
    </submittedName>
</protein>
<name>A0A432Y1B1_9GAMM</name>
<feature type="transmembrane region" description="Helical" evidence="1">
    <location>
        <begin position="53"/>
        <end position="71"/>
    </location>
</feature>
<comment type="caution">
    <text evidence="2">The sequence shown here is derived from an EMBL/GenBank/DDBJ whole genome shotgun (WGS) entry which is preliminary data.</text>
</comment>
<gene>
    <name evidence="2" type="ORF">CWI69_04830</name>
</gene>
<organism evidence="2 3">
    <name type="scientific">Pseudidiomarina halophila</name>
    <dbReference type="NCBI Taxonomy" id="1449799"/>
    <lineage>
        <taxon>Bacteria</taxon>
        <taxon>Pseudomonadati</taxon>
        <taxon>Pseudomonadota</taxon>
        <taxon>Gammaproteobacteria</taxon>
        <taxon>Alteromonadales</taxon>
        <taxon>Idiomarinaceae</taxon>
        <taxon>Pseudidiomarina</taxon>
    </lineage>
</organism>
<evidence type="ECO:0000313" key="2">
    <source>
        <dbReference type="EMBL" id="RUO54735.1"/>
    </source>
</evidence>
<keyword evidence="1" id="KW-0812">Transmembrane</keyword>